<keyword evidence="5 13" id="KW-0133">Cell shape</keyword>
<keyword evidence="8" id="KW-0564">Palmitate</keyword>
<evidence type="ECO:0000256" key="8">
    <source>
        <dbReference type="ARBA" id="ARBA00023139"/>
    </source>
</evidence>
<keyword evidence="17" id="KW-1185">Reference proteome</keyword>
<evidence type="ECO:0000256" key="6">
    <source>
        <dbReference type="ARBA" id="ARBA00022984"/>
    </source>
</evidence>
<evidence type="ECO:0000259" key="15">
    <source>
        <dbReference type="PROSITE" id="PS52029"/>
    </source>
</evidence>
<feature type="active site" description="Proton donor/acceptor" evidence="13">
    <location>
        <position position="327"/>
    </location>
</feature>
<dbReference type="PROSITE" id="PS51257">
    <property type="entry name" value="PROKAR_LIPOPROTEIN"/>
    <property type="match status" value="1"/>
</dbReference>
<dbReference type="EMBL" id="CP015622">
    <property type="protein sequence ID" value="ANE05391.1"/>
    <property type="molecule type" value="Genomic_DNA"/>
</dbReference>
<dbReference type="Pfam" id="PF03734">
    <property type="entry name" value="YkuD"/>
    <property type="match status" value="1"/>
</dbReference>
<dbReference type="KEGG" id="ccjz:ccrud_11110"/>
<keyword evidence="4" id="KW-0732">Signal</keyword>
<evidence type="ECO:0000256" key="13">
    <source>
        <dbReference type="PROSITE-ProRule" id="PRU01373"/>
    </source>
</evidence>
<gene>
    <name evidence="16" type="ORF">ccrud_11110</name>
</gene>
<comment type="pathway">
    <text evidence="1 13">Cell wall biogenesis; peptidoglycan biosynthesis.</text>
</comment>
<proteinExistence type="predicted"/>
<dbReference type="InterPro" id="IPR041280">
    <property type="entry name" value="Big_10"/>
</dbReference>
<dbReference type="PROSITE" id="PS52029">
    <property type="entry name" value="LD_TPASE"/>
    <property type="match status" value="1"/>
</dbReference>
<dbReference type="GO" id="GO:0018104">
    <property type="term" value="P:peptidoglycan-protein cross-linking"/>
    <property type="evidence" value="ECO:0007669"/>
    <property type="project" value="TreeGrafter"/>
</dbReference>
<evidence type="ECO:0000256" key="11">
    <source>
        <dbReference type="ARBA" id="ARBA00023316"/>
    </source>
</evidence>
<dbReference type="InterPro" id="IPR005490">
    <property type="entry name" value="LD_TPept_cat_dom"/>
</dbReference>
<dbReference type="GO" id="GO:0005576">
    <property type="term" value="C:extracellular region"/>
    <property type="evidence" value="ECO:0007669"/>
    <property type="project" value="TreeGrafter"/>
</dbReference>
<evidence type="ECO:0000256" key="1">
    <source>
        <dbReference type="ARBA" id="ARBA00004752"/>
    </source>
</evidence>
<feature type="domain" description="L,D-TPase catalytic" evidence="15">
    <location>
        <begin position="243"/>
        <end position="369"/>
    </location>
</feature>
<evidence type="ECO:0000313" key="16">
    <source>
        <dbReference type="EMBL" id="ANE05391.1"/>
    </source>
</evidence>
<feature type="active site" description="Nucleophile" evidence="13">
    <location>
        <position position="345"/>
    </location>
</feature>
<evidence type="ECO:0000313" key="17">
    <source>
        <dbReference type="Proteomes" id="UP000076929"/>
    </source>
</evidence>
<accession>A0A172QXM2</accession>
<dbReference type="FunFam" id="2.40.440.10:FF:000005">
    <property type="entry name" value="L,D-transpeptidase 2"/>
    <property type="match status" value="1"/>
</dbReference>
<evidence type="ECO:0000256" key="12">
    <source>
        <dbReference type="ARBA" id="ARBA00060592"/>
    </source>
</evidence>
<keyword evidence="7" id="KW-0472">Membrane</keyword>
<dbReference type="Gene3D" id="2.60.40.3710">
    <property type="match status" value="1"/>
</dbReference>
<dbReference type="AlphaFoldDB" id="A0A172QXM2"/>
<dbReference type="GO" id="GO:0008360">
    <property type="term" value="P:regulation of cell shape"/>
    <property type="evidence" value="ECO:0007669"/>
    <property type="project" value="UniProtKB-UniRule"/>
</dbReference>
<dbReference type="Gene3D" id="2.60.40.3780">
    <property type="match status" value="1"/>
</dbReference>
<keyword evidence="3" id="KW-0808">Transferase</keyword>
<evidence type="ECO:0000256" key="5">
    <source>
        <dbReference type="ARBA" id="ARBA00022960"/>
    </source>
</evidence>
<keyword evidence="11 13" id="KW-0961">Cell wall biogenesis/degradation</keyword>
<dbReference type="GO" id="GO:0071972">
    <property type="term" value="F:peptidoglycan L,D-transpeptidase activity"/>
    <property type="evidence" value="ECO:0007669"/>
    <property type="project" value="TreeGrafter"/>
</dbReference>
<dbReference type="CDD" id="cd16913">
    <property type="entry name" value="YkuD_like"/>
    <property type="match status" value="1"/>
</dbReference>
<dbReference type="GO" id="GO:0016746">
    <property type="term" value="F:acyltransferase activity"/>
    <property type="evidence" value="ECO:0007669"/>
    <property type="project" value="UniProtKB-KW"/>
</dbReference>
<evidence type="ECO:0000256" key="3">
    <source>
        <dbReference type="ARBA" id="ARBA00022679"/>
    </source>
</evidence>
<evidence type="ECO:0000256" key="14">
    <source>
        <dbReference type="SAM" id="MobiDB-lite"/>
    </source>
</evidence>
<evidence type="ECO:0000256" key="9">
    <source>
        <dbReference type="ARBA" id="ARBA00023288"/>
    </source>
</evidence>
<dbReference type="Gene3D" id="2.40.440.10">
    <property type="entry name" value="L,D-transpeptidase catalytic domain-like"/>
    <property type="match status" value="1"/>
</dbReference>
<keyword evidence="9" id="KW-0449">Lipoprotein</keyword>
<sequence length="403" mass="43299">MQVFRGRRGVVAGSFLALLAIGSLALTGCTIERSDAQESSSQQSREVESEELQAPAVSVDDGADEVDPSESVIVKSLGDGLSKVSMTNESGYEVESELSDDGRSWTSAETLGYNRTYTVKATDKNGESSTVSFSTAAPAATTSVALSPLADSVVGVGQTIGFRFGIPIDDRQAAEDAITVTTSPKVEGGFYWLNNSELRWRPAEYWTPGTEVTVEADIYGQDLGGGVWGETDNATNFTIGDKVEVVADDATKSMSVYKNGELLRSMPVSFGRDTSEWATPNGIYIIGDRNESMIMDSTTFGLGYDEGGYRTPVKYATQMSYSGIYVHAAPWSVGAQGSYNTSHGCINVSTENAQWFQETVKRGDIVTVKNTIGETLSGYDGLGDWNIPWSEWSKGNADQTSAW</sequence>
<dbReference type="CDD" id="cd13432">
    <property type="entry name" value="LDT_IgD_like_2"/>
    <property type="match status" value="1"/>
</dbReference>
<dbReference type="STRING" id="1652495.ccrud_11110"/>
<dbReference type="Pfam" id="PF17964">
    <property type="entry name" value="Big_10"/>
    <property type="match status" value="1"/>
</dbReference>
<dbReference type="InterPro" id="IPR050979">
    <property type="entry name" value="LD-transpeptidase"/>
</dbReference>
<evidence type="ECO:0000256" key="2">
    <source>
        <dbReference type="ARBA" id="ARBA00022475"/>
    </source>
</evidence>
<dbReference type="InterPro" id="IPR038063">
    <property type="entry name" value="Transpep_catalytic_dom"/>
</dbReference>
<dbReference type="RefSeq" id="WP_066569877.1">
    <property type="nucleotide sequence ID" value="NZ_CP015622.1"/>
</dbReference>
<evidence type="ECO:0000256" key="7">
    <source>
        <dbReference type="ARBA" id="ARBA00023136"/>
    </source>
</evidence>
<keyword evidence="6 13" id="KW-0573">Peptidoglycan synthesis</keyword>
<dbReference type="OrthoDB" id="5242354at2"/>
<organism evidence="16 17">
    <name type="scientific">Corynebacterium crudilactis</name>
    <dbReference type="NCBI Taxonomy" id="1652495"/>
    <lineage>
        <taxon>Bacteria</taxon>
        <taxon>Bacillati</taxon>
        <taxon>Actinomycetota</taxon>
        <taxon>Actinomycetes</taxon>
        <taxon>Mycobacteriales</taxon>
        <taxon>Corynebacteriaceae</taxon>
        <taxon>Corynebacterium</taxon>
    </lineage>
</organism>
<name>A0A172QXM2_9CORY</name>
<keyword evidence="10" id="KW-0012">Acyltransferase</keyword>
<dbReference type="GO" id="GO:0071555">
    <property type="term" value="P:cell wall organization"/>
    <property type="evidence" value="ECO:0007669"/>
    <property type="project" value="UniProtKB-UniRule"/>
</dbReference>
<dbReference type="PANTHER" id="PTHR30582">
    <property type="entry name" value="L,D-TRANSPEPTIDASE"/>
    <property type="match status" value="1"/>
</dbReference>
<comment type="pathway">
    <text evidence="12">Glycan biosynthesis.</text>
</comment>
<evidence type="ECO:0000256" key="10">
    <source>
        <dbReference type="ARBA" id="ARBA00023315"/>
    </source>
</evidence>
<reference evidence="16 17" key="1">
    <citation type="submission" date="2016-05" db="EMBL/GenBank/DDBJ databases">
        <title>Complete genome sequence of Corynebacterium crudilactis, a new Corynebacterium species isolated from raw cow's milk.</title>
        <authorList>
            <person name="Christian R."/>
            <person name="Zimmermann J."/>
            <person name="Lipski A."/>
            <person name="Kalinowski J."/>
        </authorList>
    </citation>
    <scope>NUCLEOTIDE SEQUENCE [LARGE SCALE GENOMIC DNA]</scope>
    <source>
        <strain evidence="16 17">JZ16</strain>
    </source>
</reference>
<evidence type="ECO:0000256" key="4">
    <source>
        <dbReference type="ARBA" id="ARBA00022729"/>
    </source>
</evidence>
<dbReference type="SUPFAM" id="SSF141523">
    <property type="entry name" value="L,D-transpeptidase catalytic domain-like"/>
    <property type="match status" value="1"/>
</dbReference>
<protein>
    <submittedName>
        <fullName evidence="16">Transpeptidase</fullName>
    </submittedName>
</protein>
<keyword evidence="2" id="KW-1003">Cell membrane</keyword>
<dbReference type="UniPathway" id="UPA00219"/>
<dbReference type="Proteomes" id="UP000076929">
    <property type="component" value="Chromosome"/>
</dbReference>
<dbReference type="PANTHER" id="PTHR30582:SF2">
    <property type="entry name" value="L,D-TRANSPEPTIDASE YCIB-RELATED"/>
    <property type="match status" value="1"/>
</dbReference>
<feature type="region of interest" description="Disordered" evidence="14">
    <location>
        <begin position="35"/>
        <end position="67"/>
    </location>
</feature>